<dbReference type="NCBIfam" id="NF004344">
    <property type="entry name" value="PRK05724.1"/>
    <property type="match status" value="1"/>
</dbReference>
<keyword evidence="17" id="KW-0862">Zinc</keyword>
<keyword evidence="8 16" id="KW-0808">Transferase</keyword>
<protein>
    <recommendedName>
        <fullName evidence="16 17">Multifunctional fusion protein</fullName>
    </recommendedName>
    <domain>
        <recommendedName>
            <fullName evidence="16">Acetyl-coenzyme A carboxylase carboxyl transferase subunit alpha</fullName>
            <shortName evidence="16">ACCase subunit alpha</shortName>
            <shortName evidence="16">Acetyl-CoA carboxylase carboxyltransferase subunit alpha</shortName>
            <ecNumber evidence="16">2.1.3.15</ecNumber>
        </recommendedName>
    </domain>
    <domain>
        <recommendedName>
            <fullName evidence="17">Acetyl-coenzyme A carboxylase carboxyl transferase subunit beta</fullName>
            <shortName evidence="17">ACCase subunit beta</shortName>
            <shortName evidence="17">Acetyl-CoA carboxylase carboxyltransferase subunit beta</shortName>
        </recommendedName>
    </domain>
</protein>
<dbReference type="PRINTS" id="PR01069">
    <property type="entry name" value="ACCCTRFRASEA"/>
</dbReference>
<evidence type="ECO:0000256" key="17">
    <source>
        <dbReference type="HAMAP-Rule" id="MF_01395"/>
    </source>
</evidence>
<evidence type="ECO:0000256" key="5">
    <source>
        <dbReference type="ARBA" id="ARBA00011664"/>
    </source>
</evidence>
<feature type="binding site" evidence="17">
    <location>
        <position position="81"/>
    </location>
    <ligand>
        <name>Zn(2+)</name>
        <dbReference type="ChEBI" id="CHEBI:29105"/>
    </ligand>
</feature>
<dbReference type="RefSeq" id="WP_330406031.1">
    <property type="nucleotide sequence ID" value="NZ_JANJZD010000004.1"/>
</dbReference>
<sequence length="598" mass="67647">MMRKIGNDRTSGKSLQKERRLSFFKKRTEELRTTEPGEESPEEEKNIPYPEKEVYWIRCPKCGKMVDREKVVKRKYICYECGGYFRVRLQNRIRMVADPHTFEEWFPEMPVRNPLAYEGYEEKLEEAREKTGMEEAVTVGQCKVFGEDIMLGICDSRFLMASMGHNVGEKIAAAIERAIEKRLPVFLFCCSGGARMQEGIISLMQMAKTAAAIQRLGEAGLLYCTVLTDPTMGGVTASFAMLGDVIMAEPGALIGFAGPRVIRQTIGQELPEGFQTAEFLVEHGIVDGIVKRENLKKTIYFLVKAHQGREGEYADFTPNMEFQFDVSEIVREHIWKTKTESVWERVKAARRIERPSAGDYMTYIFEHFVEAHGDRCFGDDPAVTGGIGFLDGQPVTVIAEQKGKDLRECQRRNYGMPRPEGYRKALRLMKQAEKFHRPIVSFINTSGAFCGIEAEERGQGEAIARNLREMSALKVPVLCIFIGEGGSGGALATAVGNEVWMLENATYSILSPEGFASILWKDSSRAREASEMMRITAQDLKQLDVIEKIIPEFGGADETTVQAIGEYLKVQIRDFLERCRGLSGQELADQRYDRFRKY</sequence>
<keyword evidence="11 16" id="KW-0067">ATP-binding</keyword>
<dbReference type="PROSITE" id="PS50980">
    <property type="entry name" value="COA_CT_NTER"/>
    <property type="match status" value="1"/>
</dbReference>
<dbReference type="HAMAP" id="MF_01395">
    <property type="entry name" value="AcetylCoA_CT_beta"/>
    <property type="match status" value="1"/>
</dbReference>
<keyword evidence="13 16" id="KW-0275">Fatty acid biosynthesis</keyword>
<evidence type="ECO:0000313" key="22">
    <source>
        <dbReference type="Proteomes" id="UP000236311"/>
    </source>
</evidence>
<comment type="pathway">
    <text evidence="2 16">Lipid metabolism; malonyl-CoA biosynthesis; malonyl-CoA from acetyl-CoA: step 1/1.</text>
</comment>
<dbReference type="PANTHER" id="PTHR42853:SF3">
    <property type="entry name" value="ACETYL-COENZYME A CARBOXYLASE CARBOXYL TRANSFERASE SUBUNIT ALPHA, CHLOROPLASTIC"/>
    <property type="match status" value="1"/>
</dbReference>
<feature type="binding site" evidence="17">
    <location>
        <position position="62"/>
    </location>
    <ligand>
        <name>Zn(2+)</name>
        <dbReference type="ChEBI" id="CHEBI:29105"/>
    </ligand>
</feature>
<dbReference type="AlphaFoldDB" id="A0A2K4ZCQ5"/>
<comment type="similarity">
    <text evidence="17">Belongs to the AccD/PCCB family.</text>
</comment>
<dbReference type="InterPro" id="IPR029045">
    <property type="entry name" value="ClpP/crotonase-like_dom_sf"/>
</dbReference>
<feature type="binding site" evidence="17">
    <location>
        <position position="59"/>
    </location>
    <ligand>
        <name>Zn(2+)</name>
        <dbReference type="ChEBI" id="CHEBI:29105"/>
    </ligand>
</feature>
<feature type="zinc finger region" description="C4-type" evidence="17">
    <location>
        <begin position="59"/>
        <end position="81"/>
    </location>
</feature>
<dbReference type="InterPro" id="IPR034733">
    <property type="entry name" value="AcCoA_carboxyl_beta"/>
</dbReference>
<dbReference type="InterPro" id="IPR000438">
    <property type="entry name" value="Acetyl_CoA_COase_Trfase_b_su"/>
</dbReference>
<feature type="binding site" evidence="17">
    <location>
        <position position="78"/>
    </location>
    <ligand>
        <name>Zn(2+)</name>
        <dbReference type="ChEBI" id="CHEBI:29105"/>
    </ligand>
</feature>
<keyword evidence="21" id="KW-0436">Ligase</keyword>
<evidence type="ECO:0000259" key="20">
    <source>
        <dbReference type="PROSITE" id="PS50989"/>
    </source>
</evidence>
<dbReference type="GO" id="GO:0009317">
    <property type="term" value="C:acetyl-CoA carboxylase complex"/>
    <property type="evidence" value="ECO:0007669"/>
    <property type="project" value="InterPro"/>
</dbReference>
<dbReference type="GO" id="GO:0003989">
    <property type="term" value="F:acetyl-CoA carboxylase activity"/>
    <property type="evidence" value="ECO:0007669"/>
    <property type="project" value="InterPro"/>
</dbReference>
<evidence type="ECO:0000256" key="4">
    <source>
        <dbReference type="ARBA" id="ARBA00010284"/>
    </source>
</evidence>
<dbReference type="Gene3D" id="3.90.226.10">
    <property type="entry name" value="2-enoyl-CoA Hydratase, Chain A, domain 1"/>
    <property type="match status" value="2"/>
</dbReference>
<feature type="domain" description="CoA carboxyltransferase N-terminal" evidence="19">
    <location>
        <begin position="55"/>
        <end position="321"/>
    </location>
</feature>
<dbReference type="GO" id="GO:0016743">
    <property type="term" value="F:carboxyl- or carbamoyltransferase activity"/>
    <property type="evidence" value="ECO:0007669"/>
    <property type="project" value="UniProtKB-UniRule"/>
</dbReference>
<keyword evidence="6 16" id="KW-0963">Cytoplasm</keyword>
<dbReference type="GO" id="GO:0005524">
    <property type="term" value="F:ATP binding"/>
    <property type="evidence" value="ECO:0007669"/>
    <property type="project" value="UniProtKB-KW"/>
</dbReference>
<dbReference type="InterPro" id="IPR011762">
    <property type="entry name" value="COA_CT_N"/>
</dbReference>
<evidence type="ECO:0000256" key="15">
    <source>
        <dbReference type="ARBA" id="ARBA00049152"/>
    </source>
</evidence>
<feature type="region of interest" description="Disordered" evidence="18">
    <location>
        <begin position="1"/>
        <end position="45"/>
    </location>
</feature>
<reference evidence="21 22" key="1">
    <citation type="submission" date="2018-01" db="EMBL/GenBank/DDBJ databases">
        <authorList>
            <person name="Gaut B.S."/>
            <person name="Morton B.R."/>
            <person name="Clegg M.T."/>
            <person name="Duvall M.R."/>
        </authorList>
    </citation>
    <scope>NUCLEOTIDE SEQUENCE [LARGE SCALE GENOMIC DNA]</scope>
    <source>
        <strain evidence="21">GP69</strain>
    </source>
</reference>
<dbReference type="HAMAP" id="MF_00823">
    <property type="entry name" value="AcetylCoA_CT_alpha"/>
    <property type="match status" value="1"/>
</dbReference>
<evidence type="ECO:0000256" key="9">
    <source>
        <dbReference type="ARBA" id="ARBA00022741"/>
    </source>
</evidence>
<dbReference type="SUPFAM" id="SSF52096">
    <property type="entry name" value="ClpP/crotonase"/>
    <property type="match status" value="2"/>
</dbReference>
<evidence type="ECO:0000256" key="8">
    <source>
        <dbReference type="ARBA" id="ARBA00022679"/>
    </source>
</evidence>
<dbReference type="PROSITE" id="PS50989">
    <property type="entry name" value="COA_CT_CTER"/>
    <property type="match status" value="1"/>
</dbReference>
<name>A0A2K4ZCQ5_9FIRM</name>
<keyword evidence="22" id="KW-1185">Reference proteome</keyword>
<evidence type="ECO:0000256" key="11">
    <source>
        <dbReference type="ARBA" id="ARBA00022840"/>
    </source>
</evidence>
<evidence type="ECO:0000256" key="2">
    <source>
        <dbReference type="ARBA" id="ARBA00004956"/>
    </source>
</evidence>
<dbReference type="PANTHER" id="PTHR42853">
    <property type="entry name" value="ACETYL-COENZYME A CARBOXYLASE CARBOXYL TRANSFERASE SUBUNIT ALPHA"/>
    <property type="match status" value="1"/>
</dbReference>
<evidence type="ECO:0000256" key="3">
    <source>
        <dbReference type="ARBA" id="ARBA00006276"/>
    </source>
</evidence>
<keyword evidence="17" id="KW-0479">Metal-binding</keyword>
<evidence type="ECO:0000256" key="7">
    <source>
        <dbReference type="ARBA" id="ARBA00022516"/>
    </source>
</evidence>
<comment type="function">
    <text evidence="14 17">Component of the acetyl coenzyme A carboxylase (ACC) complex. Biotin carboxylase (BC) catalyzes the carboxylation of biotin on its carrier protein (BCCP) and then the CO(2) group is transferred by the transcarboxylase to acetyl-CoA to form malonyl-CoA.</text>
</comment>
<feature type="domain" description="CoA carboxyltransferase C-terminal" evidence="20">
    <location>
        <begin position="334"/>
        <end position="574"/>
    </location>
</feature>
<evidence type="ECO:0000256" key="12">
    <source>
        <dbReference type="ARBA" id="ARBA00023098"/>
    </source>
</evidence>
<proteinExistence type="inferred from homology"/>
<keyword evidence="7 16" id="KW-0444">Lipid biosynthesis</keyword>
<dbReference type="Pfam" id="PF03255">
    <property type="entry name" value="ACCA"/>
    <property type="match status" value="1"/>
</dbReference>
<evidence type="ECO:0000256" key="16">
    <source>
        <dbReference type="HAMAP-Rule" id="MF_00823"/>
    </source>
</evidence>
<dbReference type="InterPro" id="IPR011763">
    <property type="entry name" value="COA_CT_C"/>
</dbReference>
<dbReference type="UniPathway" id="UPA00655">
    <property type="reaction ID" value="UER00711"/>
</dbReference>
<evidence type="ECO:0000256" key="18">
    <source>
        <dbReference type="SAM" id="MobiDB-lite"/>
    </source>
</evidence>
<comment type="subunit">
    <text evidence="16">Acetyl-CoA carboxylase is a heterohexamer composed of biotin carboxyl carrier protein (AccB), biotin carboxylase (AccC) and two subunits each of ACCase subunit alpha (AccA) and ACCase subunit beta (AccD).</text>
</comment>
<comment type="subcellular location">
    <subcellularLocation>
        <location evidence="1 16">Cytoplasm</location>
    </subcellularLocation>
</comment>
<organism evidence="21 22">
    <name type="scientific">Acetatifactor muris</name>
    <dbReference type="NCBI Taxonomy" id="879566"/>
    <lineage>
        <taxon>Bacteria</taxon>
        <taxon>Bacillati</taxon>
        <taxon>Bacillota</taxon>
        <taxon>Clostridia</taxon>
        <taxon>Lachnospirales</taxon>
        <taxon>Lachnospiraceae</taxon>
        <taxon>Acetatifactor</taxon>
    </lineage>
</organism>
<evidence type="ECO:0000256" key="14">
    <source>
        <dbReference type="ARBA" id="ARBA00025280"/>
    </source>
</evidence>
<dbReference type="NCBIfam" id="TIGR00515">
    <property type="entry name" value="accD"/>
    <property type="match status" value="1"/>
</dbReference>
<evidence type="ECO:0000259" key="19">
    <source>
        <dbReference type="PROSITE" id="PS50980"/>
    </source>
</evidence>
<keyword evidence="12 16" id="KW-0443">Lipid metabolism</keyword>
<dbReference type="Pfam" id="PF01039">
    <property type="entry name" value="Carboxyl_trans"/>
    <property type="match status" value="1"/>
</dbReference>
<dbReference type="Proteomes" id="UP000236311">
    <property type="component" value="Unassembled WGS sequence"/>
</dbReference>
<dbReference type="EC" id="2.1.3.15" evidence="16"/>
<dbReference type="EMBL" id="OFSM01000004">
    <property type="protein sequence ID" value="SOY28221.1"/>
    <property type="molecule type" value="Genomic_DNA"/>
</dbReference>
<comment type="catalytic activity">
    <reaction evidence="15 16">
        <text>N(6)-carboxybiotinyl-L-lysyl-[protein] + acetyl-CoA = N(6)-biotinyl-L-lysyl-[protein] + malonyl-CoA</text>
        <dbReference type="Rhea" id="RHEA:54728"/>
        <dbReference type="Rhea" id="RHEA-COMP:10505"/>
        <dbReference type="Rhea" id="RHEA-COMP:10506"/>
        <dbReference type="ChEBI" id="CHEBI:57288"/>
        <dbReference type="ChEBI" id="CHEBI:57384"/>
        <dbReference type="ChEBI" id="CHEBI:83144"/>
        <dbReference type="ChEBI" id="CHEBI:83145"/>
        <dbReference type="EC" id="2.1.3.15"/>
    </reaction>
</comment>
<keyword evidence="9 16" id="KW-0547">Nucleotide-binding</keyword>
<evidence type="ECO:0000256" key="10">
    <source>
        <dbReference type="ARBA" id="ARBA00022832"/>
    </source>
</evidence>
<evidence type="ECO:0000256" key="13">
    <source>
        <dbReference type="ARBA" id="ARBA00023160"/>
    </source>
</evidence>
<dbReference type="GO" id="GO:0006633">
    <property type="term" value="P:fatty acid biosynthetic process"/>
    <property type="evidence" value="ECO:0007669"/>
    <property type="project" value="UniProtKB-KW"/>
</dbReference>
<dbReference type="NCBIfam" id="TIGR00513">
    <property type="entry name" value="accA"/>
    <property type="match status" value="1"/>
</dbReference>
<dbReference type="GO" id="GO:0008270">
    <property type="term" value="F:zinc ion binding"/>
    <property type="evidence" value="ECO:0007669"/>
    <property type="project" value="UniProtKB-UniRule"/>
</dbReference>
<keyword evidence="17" id="KW-0863">Zinc-finger</keyword>
<comment type="similarity">
    <text evidence="4">In the N-terminal section; belongs to the AccD/PCCB family.</text>
</comment>
<gene>
    <name evidence="16 21" type="primary">accA</name>
    <name evidence="17" type="synonym">accD</name>
    <name evidence="21" type="ORF">AMURIS_00928</name>
</gene>
<comment type="similarity">
    <text evidence="3">In the C-terminal section; belongs to the AccA family.</text>
</comment>
<accession>A0A2K4ZCQ5</accession>
<evidence type="ECO:0000256" key="6">
    <source>
        <dbReference type="ARBA" id="ARBA00022490"/>
    </source>
</evidence>
<feature type="compositionally biased region" description="Basic and acidic residues" evidence="18">
    <location>
        <begin position="1"/>
        <end position="35"/>
    </location>
</feature>
<evidence type="ECO:0000256" key="1">
    <source>
        <dbReference type="ARBA" id="ARBA00004496"/>
    </source>
</evidence>
<dbReference type="GO" id="GO:2001295">
    <property type="term" value="P:malonyl-CoA biosynthetic process"/>
    <property type="evidence" value="ECO:0007669"/>
    <property type="project" value="UniProtKB-UniRule"/>
</dbReference>
<comment type="similarity">
    <text evidence="16">Belongs to the AccA family.</text>
</comment>
<comment type="subunit">
    <text evidence="5">Acetyl-CoA carboxylase is a heterotetramer composed of biotin carboxyl carrier protein (AccB), biotin carboxylase (AccC) and two subunits of ACCase subunit beta/alpha.</text>
</comment>
<comment type="function">
    <text evidence="16">Component of the acetyl coenzyme A carboxylase (ACC) complex. First, biotin carboxylase catalyzes the carboxylation of biotin on its carrier protein (BCCP) and then the CO(2) group is transferred by the carboxyltransferase to acetyl-CoA to form malonyl-CoA.</text>
</comment>
<keyword evidence="10 16" id="KW-0276">Fatty acid metabolism</keyword>
<evidence type="ECO:0000313" key="21">
    <source>
        <dbReference type="EMBL" id="SOY28221.1"/>
    </source>
</evidence>
<comment type="cofactor">
    <cofactor evidence="17">
        <name>Zn(2+)</name>
        <dbReference type="ChEBI" id="CHEBI:29105"/>
    </cofactor>
    <text evidence="17">Binds 1 zinc ion per subunit.</text>
</comment>
<dbReference type="InterPro" id="IPR001095">
    <property type="entry name" value="Acetyl_CoA_COase_a_su"/>
</dbReference>
<dbReference type="NCBIfam" id="NF041504">
    <property type="entry name" value="AccA_sub"/>
    <property type="match status" value="1"/>
</dbReference>